<dbReference type="EC" id="5.4.2.1" evidence="1"/>
<name>A0ABP2HUM9_9BACT</name>
<dbReference type="PIRSF" id="PIRSF000709">
    <property type="entry name" value="6PFK_2-Ptase"/>
    <property type="match status" value="1"/>
</dbReference>
<dbReference type="EMBL" id="ADFP01000053">
    <property type="protein sequence ID" value="EFB91002.1"/>
    <property type="molecule type" value="Genomic_DNA"/>
</dbReference>
<dbReference type="SMART" id="SM00855">
    <property type="entry name" value="PGAM"/>
    <property type="match status" value="1"/>
</dbReference>
<dbReference type="PANTHER" id="PTHR48100">
    <property type="entry name" value="BROAD-SPECIFICITY PHOSPHATASE YOR283W-RELATED"/>
    <property type="match status" value="1"/>
</dbReference>
<dbReference type="InterPro" id="IPR029033">
    <property type="entry name" value="His_PPase_superfam"/>
</dbReference>
<proteinExistence type="predicted"/>
<dbReference type="GO" id="GO:0016853">
    <property type="term" value="F:isomerase activity"/>
    <property type="evidence" value="ECO:0007669"/>
    <property type="project" value="UniProtKB-KW"/>
</dbReference>
<keyword evidence="2" id="KW-1185">Reference proteome</keyword>
<dbReference type="Gene3D" id="3.40.50.1240">
    <property type="entry name" value="Phosphoglycerate mutase-like"/>
    <property type="match status" value="1"/>
</dbReference>
<dbReference type="SUPFAM" id="SSF53254">
    <property type="entry name" value="Phosphoglycerate mutase-like"/>
    <property type="match status" value="1"/>
</dbReference>
<accession>A0ABP2HUM9</accession>
<sequence>MAKNGKERTEMRIFMVRHGETKWNREGRFQGQMDIPLNETGLAQADRAAERFRGFPLEAVFVSPLSRARVTGEKIFAAARCENFVADPGLMEINHGAWEGLTFDEVSARYGALLEQWRSRPEGVRMPGPGGESLEDVQRRAVAALERTALNCRGDTLLATHDAVLKTLICHFLGVPLAHYWRLKIPNCSVSYVEFLDGTPQVGLLGDVSHLGGGFDSFVSKSL</sequence>
<dbReference type="PROSITE" id="PS00175">
    <property type="entry name" value="PG_MUTASE"/>
    <property type="match status" value="1"/>
</dbReference>
<dbReference type="InterPro" id="IPR001345">
    <property type="entry name" value="PG/BPGM_mutase_AS"/>
</dbReference>
<dbReference type="InterPro" id="IPR013078">
    <property type="entry name" value="His_Pase_superF_clade-1"/>
</dbReference>
<protein>
    <submittedName>
        <fullName evidence="1">Phosphoglycerate mutase family protein</fullName>
        <ecNumber evidence="1">5.4.2.1</ecNumber>
    </submittedName>
</protein>
<reference evidence="1 2" key="1">
    <citation type="submission" date="2009-12" db="EMBL/GenBank/DDBJ databases">
        <authorList>
            <person name="Shrivastava S."/>
            <person name="Madupu R."/>
            <person name="Durkin A.S."/>
            <person name="Torralba M."/>
            <person name="Methe B."/>
            <person name="Sutton G.G."/>
            <person name="Strausberg R.L."/>
            <person name="Nelson K.E."/>
        </authorList>
    </citation>
    <scope>NUCLEOTIDE SEQUENCE [LARGE SCALE GENOMIC DNA]</scope>
    <source>
        <strain evidence="1 2">W5455</strain>
    </source>
</reference>
<comment type="caution">
    <text evidence="1">The sequence shown here is derived from an EMBL/GenBank/DDBJ whole genome shotgun (WGS) entry which is preliminary data.</text>
</comment>
<dbReference type="CDD" id="cd07067">
    <property type="entry name" value="HP_PGM_like"/>
    <property type="match status" value="1"/>
</dbReference>
<dbReference type="Pfam" id="PF00300">
    <property type="entry name" value="His_Phos_1"/>
    <property type="match status" value="1"/>
</dbReference>
<evidence type="ECO:0000313" key="2">
    <source>
        <dbReference type="Proteomes" id="UP000006462"/>
    </source>
</evidence>
<gene>
    <name evidence="1" type="ORF">HMPREF7215_2484</name>
</gene>
<evidence type="ECO:0000313" key="1">
    <source>
        <dbReference type="EMBL" id="EFB91002.1"/>
    </source>
</evidence>
<dbReference type="InterPro" id="IPR050275">
    <property type="entry name" value="PGM_Phosphatase"/>
</dbReference>
<keyword evidence="1" id="KW-0413">Isomerase</keyword>
<organism evidence="1 2">
    <name type="scientific">Pyramidobacter piscolens W5455</name>
    <dbReference type="NCBI Taxonomy" id="352165"/>
    <lineage>
        <taxon>Bacteria</taxon>
        <taxon>Thermotogati</taxon>
        <taxon>Synergistota</taxon>
        <taxon>Synergistia</taxon>
        <taxon>Synergistales</taxon>
        <taxon>Dethiosulfovibrionaceae</taxon>
        <taxon>Pyramidobacter</taxon>
    </lineage>
</organism>
<dbReference type="Proteomes" id="UP000006462">
    <property type="component" value="Unassembled WGS sequence"/>
</dbReference>